<dbReference type="CDD" id="cd16936">
    <property type="entry name" value="HATPase_RsbW-like"/>
    <property type="match status" value="1"/>
</dbReference>
<name>A0AAU8AAQ4_9FIRM</name>
<dbReference type="InterPro" id="IPR036890">
    <property type="entry name" value="HATPase_C_sf"/>
</dbReference>
<evidence type="ECO:0000313" key="3">
    <source>
        <dbReference type="EMBL" id="XCC62955.1"/>
    </source>
</evidence>
<sequence length="129" mass="14521">MLVRKKLFSLSEMNDAIGSVIDGVRKERELDAGQIYRIRLVMSELVVNIFKYSDAREVKLRAEYDENSLHIVLADDGGGFETGPVLSRNVSSGEFLMRETGRGVFLVRMMTDSFHYSEAGNVVDVTLKL</sequence>
<dbReference type="InterPro" id="IPR003594">
    <property type="entry name" value="HATPase_dom"/>
</dbReference>
<dbReference type="RefSeq" id="WP_353423843.1">
    <property type="nucleotide sequence ID" value="NZ_CP117826.1"/>
</dbReference>
<dbReference type="InterPro" id="IPR050267">
    <property type="entry name" value="Anti-sigma-factor_SerPK"/>
</dbReference>
<keyword evidence="1" id="KW-0723">Serine/threonine-protein kinase</keyword>
<organism evidence="3">
    <name type="scientific">Christensenella massiliensis</name>
    <dbReference type="NCBI Taxonomy" id="1805714"/>
    <lineage>
        <taxon>Bacteria</taxon>
        <taxon>Bacillati</taxon>
        <taxon>Bacillota</taxon>
        <taxon>Clostridia</taxon>
        <taxon>Christensenellales</taxon>
        <taxon>Christensenellaceae</taxon>
        <taxon>Christensenella</taxon>
    </lineage>
</organism>
<keyword evidence="3" id="KW-0067">ATP-binding</keyword>
<dbReference type="GO" id="GO:0005524">
    <property type="term" value="F:ATP binding"/>
    <property type="evidence" value="ECO:0007669"/>
    <property type="project" value="UniProtKB-KW"/>
</dbReference>
<keyword evidence="3" id="KW-0547">Nucleotide-binding</keyword>
<dbReference type="PANTHER" id="PTHR35526:SF3">
    <property type="entry name" value="ANTI-SIGMA-F FACTOR RSBW"/>
    <property type="match status" value="1"/>
</dbReference>
<dbReference type="EMBL" id="CP117826">
    <property type="protein sequence ID" value="XCC62955.1"/>
    <property type="molecule type" value="Genomic_DNA"/>
</dbReference>
<dbReference type="SUPFAM" id="SSF55874">
    <property type="entry name" value="ATPase domain of HSP90 chaperone/DNA topoisomerase II/histidine kinase"/>
    <property type="match status" value="1"/>
</dbReference>
<keyword evidence="1" id="KW-0418">Kinase</keyword>
<keyword evidence="1" id="KW-0808">Transferase</keyword>
<gene>
    <name evidence="3" type="ORF">PUP29_03280</name>
</gene>
<evidence type="ECO:0000259" key="2">
    <source>
        <dbReference type="Pfam" id="PF13581"/>
    </source>
</evidence>
<dbReference type="PANTHER" id="PTHR35526">
    <property type="entry name" value="ANTI-SIGMA-F FACTOR RSBW-RELATED"/>
    <property type="match status" value="1"/>
</dbReference>
<dbReference type="Gene3D" id="3.30.565.10">
    <property type="entry name" value="Histidine kinase-like ATPase, C-terminal domain"/>
    <property type="match status" value="1"/>
</dbReference>
<protein>
    <submittedName>
        <fullName evidence="3">ATP-binding protein</fullName>
    </submittedName>
</protein>
<evidence type="ECO:0000256" key="1">
    <source>
        <dbReference type="ARBA" id="ARBA00022527"/>
    </source>
</evidence>
<dbReference type="AlphaFoldDB" id="A0AAU8AAQ4"/>
<dbReference type="GO" id="GO:0004674">
    <property type="term" value="F:protein serine/threonine kinase activity"/>
    <property type="evidence" value="ECO:0007669"/>
    <property type="project" value="UniProtKB-KW"/>
</dbReference>
<accession>A0AAU8AAQ4</accession>
<proteinExistence type="predicted"/>
<dbReference type="Pfam" id="PF13581">
    <property type="entry name" value="HATPase_c_2"/>
    <property type="match status" value="1"/>
</dbReference>
<reference evidence="3" key="1">
    <citation type="submission" date="2023-02" db="EMBL/GenBank/DDBJ databases">
        <title>Gut commensal Christensenella minuta modulates host metabolism via a new class of secondary bile acids.</title>
        <authorList>
            <person name="Liu C."/>
        </authorList>
    </citation>
    <scope>NUCLEOTIDE SEQUENCE</scope>
    <source>
        <strain evidence="3">CA70</strain>
    </source>
</reference>
<feature type="domain" description="Histidine kinase/HSP90-like ATPase" evidence="2">
    <location>
        <begin position="20"/>
        <end position="126"/>
    </location>
</feature>